<sequence length="161" mass="18419">MRILIVAAMDENRLIGNDGRLPWPFLPNDHAHVQRLVKGRKTIMGRKSYDTPDRIWSDAGNIVMTSQLNYRVDPGFEVVHSMEEAFDRYKDEDEVVVLGGAQIYAETIPRASVLYLTLIHGTYEGDAYFPDFLGFELTAQEDHPADDRHAVAYSFQTWERG</sequence>
<dbReference type="UniPathway" id="UPA00077">
    <property type="reaction ID" value="UER00158"/>
</dbReference>
<dbReference type="CDD" id="cd00209">
    <property type="entry name" value="DHFR"/>
    <property type="match status" value="1"/>
</dbReference>
<comment type="similarity">
    <text evidence="2">Belongs to the dihydrofolate reductase family.</text>
</comment>
<evidence type="ECO:0000259" key="8">
    <source>
        <dbReference type="PROSITE" id="PS51330"/>
    </source>
</evidence>
<protein>
    <recommendedName>
        <fullName evidence="3">dihydrofolate reductase</fullName>
        <ecNumber evidence="3">1.5.1.3</ecNumber>
    </recommendedName>
</protein>
<dbReference type="InterPro" id="IPR001796">
    <property type="entry name" value="DHFR_dom"/>
</dbReference>
<evidence type="ECO:0000256" key="3">
    <source>
        <dbReference type="ARBA" id="ARBA00012856"/>
    </source>
</evidence>
<dbReference type="PROSITE" id="PS51330">
    <property type="entry name" value="DHFR_2"/>
    <property type="match status" value="1"/>
</dbReference>
<dbReference type="InterPro" id="IPR012259">
    <property type="entry name" value="DHFR"/>
</dbReference>
<comment type="function">
    <text evidence="7">Key enzyme in folate metabolism. Catalyzes an essential reaction for de novo glycine and purine synthesis, and for DNA precursor synthesis.</text>
</comment>
<dbReference type="RefSeq" id="WP_093200650.1">
    <property type="nucleotide sequence ID" value="NZ_FNGS01000003.1"/>
</dbReference>
<keyword evidence="10" id="KW-1185">Reference proteome</keyword>
<dbReference type="AlphaFoldDB" id="A0A1G9MZF4"/>
<name>A0A1G9MZF4_9BACT</name>
<keyword evidence="5" id="KW-0521">NADP</keyword>
<evidence type="ECO:0000256" key="5">
    <source>
        <dbReference type="ARBA" id="ARBA00022857"/>
    </source>
</evidence>
<accession>A0A1G9MZF4</accession>
<dbReference type="GO" id="GO:0050661">
    <property type="term" value="F:NADP binding"/>
    <property type="evidence" value="ECO:0007669"/>
    <property type="project" value="InterPro"/>
</dbReference>
<dbReference type="GO" id="GO:0005829">
    <property type="term" value="C:cytosol"/>
    <property type="evidence" value="ECO:0007669"/>
    <property type="project" value="TreeGrafter"/>
</dbReference>
<dbReference type="PANTHER" id="PTHR48069">
    <property type="entry name" value="DIHYDROFOLATE REDUCTASE"/>
    <property type="match status" value="1"/>
</dbReference>
<evidence type="ECO:0000313" key="10">
    <source>
        <dbReference type="Proteomes" id="UP000198901"/>
    </source>
</evidence>
<evidence type="ECO:0000313" key="9">
    <source>
        <dbReference type="EMBL" id="SDL79504.1"/>
    </source>
</evidence>
<comment type="pathway">
    <text evidence="1">Cofactor biosynthesis; tetrahydrofolate biosynthesis; 5,6,7,8-tetrahydrofolate from 7,8-dihydrofolate: step 1/1.</text>
</comment>
<dbReference type="GO" id="GO:0004146">
    <property type="term" value="F:dihydrofolate reductase activity"/>
    <property type="evidence" value="ECO:0007669"/>
    <property type="project" value="UniProtKB-EC"/>
</dbReference>
<evidence type="ECO:0000256" key="6">
    <source>
        <dbReference type="ARBA" id="ARBA00023002"/>
    </source>
</evidence>
<dbReference type="OrthoDB" id="9804315at2"/>
<evidence type="ECO:0000256" key="7">
    <source>
        <dbReference type="ARBA" id="ARBA00025067"/>
    </source>
</evidence>
<feature type="domain" description="DHFR" evidence="8">
    <location>
        <begin position="2"/>
        <end position="160"/>
    </location>
</feature>
<evidence type="ECO:0000256" key="2">
    <source>
        <dbReference type="ARBA" id="ARBA00009539"/>
    </source>
</evidence>
<dbReference type="InterPro" id="IPR024072">
    <property type="entry name" value="DHFR-like_dom_sf"/>
</dbReference>
<dbReference type="SUPFAM" id="SSF53597">
    <property type="entry name" value="Dihydrofolate reductase-like"/>
    <property type="match status" value="1"/>
</dbReference>
<evidence type="ECO:0000256" key="1">
    <source>
        <dbReference type="ARBA" id="ARBA00004903"/>
    </source>
</evidence>
<proteinExistence type="inferred from homology"/>
<dbReference type="PANTHER" id="PTHR48069:SF3">
    <property type="entry name" value="DIHYDROFOLATE REDUCTASE"/>
    <property type="match status" value="1"/>
</dbReference>
<dbReference type="STRING" id="563176.SAMN04488090_1802"/>
<dbReference type="GO" id="GO:0046655">
    <property type="term" value="P:folic acid metabolic process"/>
    <property type="evidence" value="ECO:0007669"/>
    <property type="project" value="TreeGrafter"/>
</dbReference>
<gene>
    <name evidence="9" type="ORF">SAMN04488090_1802</name>
</gene>
<keyword evidence="6" id="KW-0560">Oxidoreductase</keyword>
<dbReference type="GO" id="GO:0046654">
    <property type="term" value="P:tetrahydrofolate biosynthetic process"/>
    <property type="evidence" value="ECO:0007669"/>
    <property type="project" value="UniProtKB-UniPathway"/>
</dbReference>
<reference evidence="9 10" key="1">
    <citation type="submission" date="2016-10" db="EMBL/GenBank/DDBJ databases">
        <authorList>
            <person name="de Groot N.N."/>
        </authorList>
    </citation>
    <scope>NUCLEOTIDE SEQUENCE [LARGE SCALE GENOMIC DNA]</scope>
    <source>
        <strain evidence="9 10">DSM 21668</strain>
    </source>
</reference>
<dbReference type="EC" id="1.5.1.3" evidence="3"/>
<dbReference type="GO" id="GO:0046452">
    <property type="term" value="P:dihydrofolate metabolic process"/>
    <property type="evidence" value="ECO:0007669"/>
    <property type="project" value="TreeGrafter"/>
</dbReference>
<organism evidence="9 10">
    <name type="scientific">Siphonobacter aquaeclarae</name>
    <dbReference type="NCBI Taxonomy" id="563176"/>
    <lineage>
        <taxon>Bacteria</taxon>
        <taxon>Pseudomonadati</taxon>
        <taxon>Bacteroidota</taxon>
        <taxon>Cytophagia</taxon>
        <taxon>Cytophagales</taxon>
        <taxon>Cytophagaceae</taxon>
        <taxon>Siphonobacter</taxon>
    </lineage>
</organism>
<keyword evidence="4" id="KW-0554">One-carbon metabolism</keyword>
<dbReference type="Gene3D" id="3.40.430.10">
    <property type="entry name" value="Dihydrofolate Reductase, subunit A"/>
    <property type="match status" value="1"/>
</dbReference>
<dbReference type="EMBL" id="FNGS01000003">
    <property type="protein sequence ID" value="SDL79504.1"/>
    <property type="molecule type" value="Genomic_DNA"/>
</dbReference>
<dbReference type="Pfam" id="PF00186">
    <property type="entry name" value="DHFR_1"/>
    <property type="match status" value="1"/>
</dbReference>
<dbReference type="PRINTS" id="PR00070">
    <property type="entry name" value="DHFR"/>
</dbReference>
<evidence type="ECO:0000256" key="4">
    <source>
        <dbReference type="ARBA" id="ARBA00022563"/>
    </source>
</evidence>
<dbReference type="GO" id="GO:0006730">
    <property type="term" value="P:one-carbon metabolic process"/>
    <property type="evidence" value="ECO:0007669"/>
    <property type="project" value="UniProtKB-KW"/>
</dbReference>
<dbReference type="Proteomes" id="UP000198901">
    <property type="component" value="Unassembled WGS sequence"/>
</dbReference>